<dbReference type="PANTHER" id="PTHR19965:SF82">
    <property type="entry name" value="THO COMPLEX SUBUNIT 4"/>
    <property type="match status" value="1"/>
</dbReference>
<evidence type="ECO:0000259" key="4">
    <source>
        <dbReference type="PROSITE" id="PS50102"/>
    </source>
</evidence>
<protein>
    <recommendedName>
        <fullName evidence="4">RRM domain-containing protein</fullName>
    </recommendedName>
</protein>
<organism evidence="5 6">
    <name type="scientific">Pichia membranifaciens</name>
    <dbReference type="NCBI Taxonomy" id="4926"/>
    <lineage>
        <taxon>Eukaryota</taxon>
        <taxon>Fungi</taxon>
        <taxon>Dikarya</taxon>
        <taxon>Ascomycota</taxon>
        <taxon>Saccharomycotina</taxon>
        <taxon>Pichiomycetes</taxon>
        <taxon>Pichiales</taxon>
        <taxon>Pichiaceae</taxon>
        <taxon>Pichia</taxon>
    </lineage>
</organism>
<dbReference type="InterPro" id="IPR051229">
    <property type="entry name" value="ALYREF_mRNA_export"/>
</dbReference>
<dbReference type="CDD" id="cd12418">
    <property type="entry name" value="RRM_Aly_REF_like"/>
    <property type="match status" value="1"/>
</dbReference>
<dbReference type="OrthoDB" id="5382468at2759"/>
<proteinExistence type="predicted"/>
<dbReference type="GO" id="GO:0003729">
    <property type="term" value="F:mRNA binding"/>
    <property type="evidence" value="ECO:0007669"/>
    <property type="project" value="TreeGrafter"/>
</dbReference>
<dbReference type="SUPFAM" id="SSF54928">
    <property type="entry name" value="RNA-binding domain, RBD"/>
    <property type="match status" value="1"/>
</dbReference>
<evidence type="ECO:0000256" key="1">
    <source>
        <dbReference type="ARBA" id="ARBA00022884"/>
    </source>
</evidence>
<dbReference type="GO" id="GO:0005634">
    <property type="term" value="C:nucleus"/>
    <property type="evidence" value="ECO:0007669"/>
    <property type="project" value="TreeGrafter"/>
</dbReference>
<name>A0A1Q2YKK5_9ASCO</name>
<sequence length="261" mass="28268">MSSLLEKSLDEIIGSGSGRPERSRKLSGNRGRNSRVSKPGRRGPPPARSFRGRAHNGSPNEIKISNLHPELTNEDLTQLMETVGPTTRVEIKYNTHGKSIGVAYVEYEFGRDALEAIKRFDGRLAAGQIIGVSSTMPLIDRIGGRAEPRSRRRNPKPAVEGNGNGNAKAAGNPKPKRKERKTLEDLDKELNMYMNGEAGEVQSEGQPFAEPDVSQQDAESAPTAVLVPAQEPTQDAAHMPAQESTPVQNGVEPVSNDVAME</sequence>
<reference evidence="5 6" key="1">
    <citation type="submission" date="2016-08" db="EMBL/GenBank/DDBJ databases">
        <title>Whole genome shotgun sequence of Pichia membranifaciens KS47-1.</title>
        <authorList>
            <person name="Konishi M."/>
            <person name="Ishida M."/>
            <person name="Arakawa T."/>
            <person name="Kato Y."/>
            <person name="Horiuchi J."/>
        </authorList>
    </citation>
    <scope>NUCLEOTIDE SEQUENCE [LARGE SCALE GENOMIC DNA]</scope>
    <source>
        <strain evidence="5 6">KS47-1</strain>
    </source>
</reference>
<evidence type="ECO:0000256" key="3">
    <source>
        <dbReference type="SAM" id="MobiDB-lite"/>
    </source>
</evidence>
<dbReference type="InterPro" id="IPR035979">
    <property type="entry name" value="RBD_domain_sf"/>
</dbReference>
<dbReference type="InterPro" id="IPR012677">
    <property type="entry name" value="Nucleotide-bd_a/b_plait_sf"/>
</dbReference>
<feature type="compositionally biased region" description="Basic residues" evidence="3">
    <location>
        <begin position="32"/>
        <end position="41"/>
    </location>
</feature>
<feature type="region of interest" description="Disordered" evidence="3">
    <location>
        <begin position="1"/>
        <end position="63"/>
    </location>
</feature>
<dbReference type="EMBL" id="BDGI01000147">
    <property type="protein sequence ID" value="GAV29913.1"/>
    <property type="molecule type" value="Genomic_DNA"/>
</dbReference>
<dbReference type="Gene3D" id="3.30.70.330">
    <property type="match status" value="1"/>
</dbReference>
<keyword evidence="1 2" id="KW-0694">RNA-binding</keyword>
<keyword evidence="6" id="KW-1185">Reference proteome</keyword>
<feature type="domain" description="RRM" evidence="4">
    <location>
        <begin position="60"/>
        <end position="137"/>
    </location>
</feature>
<evidence type="ECO:0000313" key="5">
    <source>
        <dbReference type="EMBL" id="GAV29913.1"/>
    </source>
</evidence>
<dbReference type="SMART" id="SM00360">
    <property type="entry name" value="RRM"/>
    <property type="match status" value="1"/>
</dbReference>
<dbReference type="Proteomes" id="UP000186136">
    <property type="component" value="Unassembled WGS sequence"/>
</dbReference>
<dbReference type="InterPro" id="IPR000504">
    <property type="entry name" value="RRM_dom"/>
</dbReference>
<gene>
    <name evidence="5" type="ORF">PMKS-003419</name>
</gene>
<dbReference type="PROSITE" id="PS50102">
    <property type="entry name" value="RRM"/>
    <property type="match status" value="1"/>
</dbReference>
<feature type="region of interest" description="Disordered" evidence="3">
    <location>
        <begin position="142"/>
        <end position="180"/>
    </location>
</feature>
<accession>A0A1Q2YKK5</accession>
<comment type="caution">
    <text evidence="5">The sequence shown here is derived from an EMBL/GenBank/DDBJ whole genome shotgun (WGS) entry which is preliminary data.</text>
</comment>
<evidence type="ECO:0000313" key="6">
    <source>
        <dbReference type="Proteomes" id="UP000186136"/>
    </source>
</evidence>
<evidence type="ECO:0000256" key="2">
    <source>
        <dbReference type="PROSITE-ProRule" id="PRU00176"/>
    </source>
</evidence>
<dbReference type="Pfam" id="PF00076">
    <property type="entry name" value="RRM_1"/>
    <property type="match status" value="1"/>
</dbReference>
<dbReference type="PANTHER" id="PTHR19965">
    <property type="entry name" value="RNA AND EXPORT FACTOR BINDING PROTEIN"/>
    <property type="match status" value="1"/>
</dbReference>
<dbReference type="AlphaFoldDB" id="A0A1Q2YKK5"/>
<feature type="region of interest" description="Disordered" evidence="3">
    <location>
        <begin position="200"/>
        <end position="261"/>
    </location>
</feature>